<keyword evidence="6" id="KW-1185">Reference proteome</keyword>
<dbReference type="RefSeq" id="WP_202686570.1">
    <property type="nucleotide sequence ID" value="NZ_JAESVN010000001.1"/>
</dbReference>
<dbReference type="Gene3D" id="3.40.50.1000">
    <property type="entry name" value="HAD superfamily/HAD-like"/>
    <property type="match status" value="1"/>
</dbReference>
<dbReference type="GO" id="GO:0005829">
    <property type="term" value="C:cytosol"/>
    <property type="evidence" value="ECO:0007669"/>
    <property type="project" value="TreeGrafter"/>
</dbReference>
<dbReference type="Pfam" id="PF00702">
    <property type="entry name" value="Hydrolase"/>
    <property type="match status" value="1"/>
</dbReference>
<name>A0A8K0V5U8_9RHOB</name>
<dbReference type="InterPro" id="IPR036412">
    <property type="entry name" value="HAD-like_sf"/>
</dbReference>
<dbReference type="InterPro" id="IPR006439">
    <property type="entry name" value="HAD-SF_hydro_IA"/>
</dbReference>
<dbReference type="GO" id="GO:0006281">
    <property type="term" value="P:DNA repair"/>
    <property type="evidence" value="ECO:0007669"/>
    <property type="project" value="TreeGrafter"/>
</dbReference>
<reference evidence="5" key="1">
    <citation type="submission" date="2021-01" db="EMBL/GenBank/DDBJ databases">
        <title>Tabrizicola alba sp. nov. a motile alkaliphilic bacterium isolated from a soda lake.</title>
        <authorList>
            <person name="Szuroczki S."/>
            <person name="Abbaszade G."/>
            <person name="Schumann P."/>
            <person name="Toth E."/>
        </authorList>
    </citation>
    <scope>NUCLEOTIDE SEQUENCE</scope>
    <source>
        <strain evidence="5">DMG-N-6</strain>
    </source>
</reference>
<comment type="caution">
    <text evidence="5">The sequence shown here is derived from an EMBL/GenBank/DDBJ whole genome shotgun (WGS) entry which is preliminary data.</text>
</comment>
<evidence type="ECO:0000256" key="2">
    <source>
        <dbReference type="ARBA" id="ARBA00004818"/>
    </source>
</evidence>
<dbReference type="Gene3D" id="1.10.150.240">
    <property type="entry name" value="Putative phosphatase, domain 2"/>
    <property type="match status" value="1"/>
</dbReference>
<sequence>MTPPIRAVLFDCDGVLVDSESLTFDLLAVDLAGHGLRMPRAEMEVQFLGGTMQGLYDKARALGADLPPSWVADFYEKLYAKLEQGTGLIDGVTEVLDRLDAAGIPYAVGSNGSDRKMGITLGQHPDILARFRGHLYSGQTLGCPKPDPGLWLHAAAALGADPAACVVVDDSPTGCLGAQRAGIRCFGLAEHDDGAALAAVGAEVIRSLREIPGKLGI</sequence>
<evidence type="ECO:0000256" key="4">
    <source>
        <dbReference type="ARBA" id="ARBA00013078"/>
    </source>
</evidence>
<dbReference type="SFLD" id="SFLDG01129">
    <property type="entry name" value="C1.5:_HAD__Beta-PGM__Phosphata"/>
    <property type="match status" value="1"/>
</dbReference>
<dbReference type="InterPro" id="IPR023198">
    <property type="entry name" value="PGP-like_dom2"/>
</dbReference>
<comment type="catalytic activity">
    <reaction evidence="1">
        <text>2-phosphoglycolate + H2O = glycolate + phosphate</text>
        <dbReference type="Rhea" id="RHEA:14369"/>
        <dbReference type="ChEBI" id="CHEBI:15377"/>
        <dbReference type="ChEBI" id="CHEBI:29805"/>
        <dbReference type="ChEBI" id="CHEBI:43474"/>
        <dbReference type="ChEBI" id="CHEBI:58033"/>
        <dbReference type="EC" id="3.1.3.18"/>
    </reaction>
</comment>
<dbReference type="EC" id="3.1.3.18" evidence="4"/>
<dbReference type="Proteomes" id="UP000648908">
    <property type="component" value="Unassembled WGS sequence"/>
</dbReference>
<dbReference type="SFLD" id="SFLDS00003">
    <property type="entry name" value="Haloacid_Dehalogenase"/>
    <property type="match status" value="1"/>
</dbReference>
<evidence type="ECO:0000256" key="1">
    <source>
        <dbReference type="ARBA" id="ARBA00000830"/>
    </source>
</evidence>
<dbReference type="GO" id="GO:0008967">
    <property type="term" value="F:phosphoglycolate phosphatase activity"/>
    <property type="evidence" value="ECO:0007669"/>
    <property type="project" value="UniProtKB-EC"/>
</dbReference>
<evidence type="ECO:0000313" key="5">
    <source>
        <dbReference type="EMBL" id="MBL4915938.1"/>
    </source>
</evidence>
<comment type="pathway">
    <text evidence="2">Organic acid metabolism; glycolate biosynthesis; glycolate from 2-phosphoglycolate: step 1/1.</text>
</comment>
<accession>A0A8K0V5U8</accession>
<keyword evidence="5" id="KW-0378">Hydrolase</keyword>
<dbReference type="SUPFAM" id="SSF56784">
    <property type="entry name" value="HAD-like"/>
    <property type="match status" value="1"/>
</dbReference>
<evidence type="ECO:0000313" key="6">
    <source>
        <dbReference type="Proteomes" id="UP000648908"/>
    </source>
</evidence>
<dbReference type="InterPro" id="IPR050155">
    <property type="entry name" value="HAD-like_hydrolase_sf"/>
</dbReference>
<dbReference type="PANTHER" id="PTHR43434">
    <property type="entry name" value="PHOSPHOGLYCOLATE PHOSPHATASE"/>
    <property type="match status" value="1"/>
</dbReference>
<dbReference type="InterPro" id="IPR023214">
    <property type="entry name" value="HAD_sf"/>
</dbReference>
<comment type="similarity">
    <text evidence="3">Belongs to the HAD-like hydrolase superfamily. CbbY/CbbZ/Gph/YieH family.</text>
</comment>
<proteinExistence type="inferred from homology"/>
<dbReference type="EMBL" id="JAESVN010000001">
    <property type="protein sequence ID" value="MBL4915938.1"/>
    <property type="molecule type" value="Genomic_DNA"/>
</dbReference>
<dbReference type="PRINTS" id="PR00413">
    <property type="entry name" value="HADHALOGNASE"/>
</dbReference>
<organism evidence="5 6">
    <name type="scientific">Szabonella alba</name>
    <dbReference type="NCBI Taxonomy" id="2804194"/>
    <lineage>
        <taxon>Bacteria</taxon>
        <taxon>Pseudomonadati</taxon>
        <taxon>Pseudomonadota</taxon>
        <taxon>Alphaproteobacteria</taxon>
        <taxon>Rhodobacterales</taxon>
        <taxon>Paracoccaceae</taxon>
        <taxon>Szabonella</taxon>
    </lineage>
</organism>
<protein>
    <recommendedName>
        <fullName evidence="4">phosphoglycolate phosphatase</fullName>
        <ecNumber evidence="4">3.1.3.18</ecNumber>
    </recommendedName>
</protein>
<evidence type="ECO:0000256" key="3">
    <source>
        <dbReference type="ARBA" id="ARBA00006171"/>
    </source>
</evidence>
<dbReference type="PANTHER" id="PTHR43434:SF1">
    <property type="entry name" value="PHOSPHOGLYCOLATE PHOSPHATASE"/>
    <property type="match status" value="1"/>
</dbReference>
<gene>
    <name evidence="5" type="ORF">JL811_01785</name>
</gene>
<dbReference type="AlphaFoldDB" id="A0A8K0V5U8"/>
<dbReference type="NCBIfam" id="TIGR01509">
    <property type="entry name" value="HAD-SF-IA-v3"/>
    <property type="match status" value="1"/>
</dbReference>